<feature type="compositionally biased region" description="Basic residues" evidence="1">
    <location>
        <begin position="144"/>
        <end position="166"/>
    </location>
</feature>
<accession>A0A8I6S7R1</accession>
<dbReference type="EnsemblMetazoa" id="XM_014405092.2">
    <property type="protein sequence ID" value="XP_014260578.1"/>
    <property type="gene ID" value="LOC106673111"/>
</dbReference>
<feature type="region of interest" description="Disordered" evidence="1">
    <location>
        <begin position="84"/>
        <end position="104"/>
    </location>
</feature>
<protein>
    <submittedName>
        <fullName evidence="2">Uncharacterized protein</fullName>
    </submittedName>
</protein>
<reference evidence="2" key="1">
    <citation type="submission" date="2022-01" db="UniProtKB">
        <authorList>
            <consortium name="EnsemblMetazoa"/>
        </authorList>
    </citation>
    <scope>IDENTIFICATION</scope>
</reference>
<dbReference type="OrthoDB" id="2377365at2759"/>
<dbReference type="RefSeq" id="XP_014260578.1">
    <property type="nucleotide sequence ID" value="XM_014405092.2"/>
</dbReference>
<organism evidence="2 3">
    <name type="scientific">Cimex lectularius</name>
    <name type="common">Bed bug</name>
    <name type="synonym">Acanthia lectularia</name>
    <dbReference type="NCBI Taxonomy" id="79782"/>
    <lineage>
        <taxon>Eukaryota</taxon>
        <taxon>Metazoa</taxon>
        <taxon>Ecdysozoa</taxon>
        <taxon>Arthropoda</taxon>
        <taxon>Hexapoda</taxon>
        <taxon>Insecta</taxon>
        <taxon>Pterygota</taxon>
        <taxon>Neoptera</taxon>
        <taxon>Paraneoptera</taxon>
        <taxon>Hemiptera</taxon>
        <taxon>Heteroptera</taxon>
        <taxon>Panheteroptera</taxon>
        <taxon>Cimicomorpha</taxon>
        <taxon>Cimicidae</taxon>
        <taxon>Cimex</taxon>
    </lineage>
</organism>
<feature type="compositionally biased region" description="Basic and acidic residues" evidence="1">
    <location>
        <begin position="91"/>
        <end position="102"/>
    </location>
</feature>
<dbReference type="Proteomes" id="UP000494040">
    <property type="component" value="Unassembled WGS sequence"/>
</dbReference>
<evidence type="ECO:0000313" key="3">
    <source>
        <dbReference type="Proteomes" id="UP000494040"/>
    </source>
</evidence>
<feature type="compositionally biased region" description="Basic and acidic residues" evidence="1">
    <location>
        <begin position="174"/>
        <end position="189"/>
    </location>
</feature>
<sequence length="210" mass="23528">MTWQGARKGVQAPIKGRDMPNDTGAITPGKLADESKLGNLNQLLATNISMGKASCCVPLKKRYREGWTPNGYPQNVIPEIKYEKEEDNSEGDGHNEDSKTEFCENNNNITNVNCDTAMIPLKRGTRKRKGPPCEEKEIKDRACKGKRATPKKKLSKVQLMKKKLRSKYCSQKPQKKESSKASKDSKYGQEDNLNLLADLVETALKNDKKV</sequence>
<feature type="region of interest" description="Disordered" evidence="1">
    <location>
        <begin position="122"/>
        <end position="192"/>
    </location>
</feature>
<name>A0A8I6S7R1_CIMLE</name>
<dbReference type="GeneID" id="106673111"/>
<feature type="region of interest" description="Disordered" evidence="1">
    <location>
        <begin position="1"/>
        <end position="30"/>
    </location>
</feature>
<evidence type="ECO:0000313" key="2">
    <source>
        <dbReference type="EnsemblMetazoa" id="XP_014260578.1"/>
    </source>
</evidence>
<proteinExistence type="predicted"/>
<keyword evidence="3" id="KW-1185">Reference proteome</keyword>
<evidence type="ECO:0000256" key="1">
    <source>
        <dbReference type="SAM" id="MobiDB-lite"/>
    </source>
</evidence>
<dbReference type="AlphaFoldDB" id="A0A8I6S7R1"/>
<feature type="compositionally biased region" description="Basic and acidic residues" evidence="1">
    <location>
        <begin position="131"/>
        <end position="143"/>
    </location>
</feature>